<name>A0A2W0CRK3_9BACL</name>
<feature type="transmembrane region" description="Helical" evidence="7">
    <location>
        <begin position="269"/>
        <end position="288"/>
    </location>
</feature>
<dbReference type="AlphaFoldDB" id="A0A2W0CRK3"/>
<comment type="subcellular location">
    <subcellularLocation>
        <location evidence="1">Membrane</location>
        <topology evidence="1">Multi-pass membrane protein</topology>
    </subcellularLocation>
</comment>
<dbReference type="OrthoDB" id="9798064at2"/>
<feature type="transmembrane region" description="Helical" evidence="7">
    <location>
        <begin position="6"/>
        <end position="25"/>
    </location>
</feature>
<feature type="transmembrane region" description="Helical" evidence="7">
    <location>
        <begin position="300"/>
        <end position="319"/>
    </location>
</feature>
<feature type="transmembrane region" description="Helical" evidence="7">
    <location>
        <begin position="68"/>
        <end position="91"/>
    </location>
</feature>
<keyword evidence="6 7" id="KW-0472">Membrane</keyword>
<dbReference type="GO" id="GO:0016020">
    <property type="term" value="C:membrane"/>
    <property type="evidence" value="ECO:0007669"/>
    <property type="project" value="UniProtKB-SubCell"/>
</dbReference>
<evidence type="ECO:0000313" key="8">
    <source>
        <dbReference type="EMBL" id="PYY26341.1"/>
    </source>
</evidence>
<sequence>MSVSDIFIILIPIFFVILLGFFGGYFKVFNSASSKGLNTLVTKFALPAHLFIGITTTKKETLIDKWPFFMTIFLGIIGFYVVLLLVMRFIFKVNLSQSSIFSLNATQPSFAFMGIPVLGNLFGAAEVTIPIAITGIVVNALLDPIATIVSSVGKKTEEGKQNGHGESLLKLTIHSIIHGLKEPLACIPLLGVILTLVGFQSPQLLQSSFDQIGSITSGAALFAIGVTVGINRIKFSLNAISISLLKVIALPLFTYMFALLMGLSSTDMTMVILLVSFPGSAVAAMIASRFDTLEVETASSFVMSSVLSLISLPILISILV</sequence>
<dbReference type="PANTHER" id="PTHR36838:SF1">
    <property type="entry name" value="SLR1864 PROTEIN"/>
    <property type="match status" value="1"/>
</dbReference>
<dbReference type="Proteomes" id="UP000247459">
    <property type="component" value="Unassembled WGS sequence"/>
</dbReference>
<keyword evidence="5 7" id="KW-1133">Transmembrane helix</keyword>
<evidence type="ECO:0000256" key="1">
    <source>
        <dbReference type="ARBA" id="ARBA00004141"/>
    </source>
</evidence>
<dbReference type="InterPro" id="IPR004776">
    <property type="entry name" value="Mem_transp_PIN-like"/>
</dbReference>
<evidence type="ECO:0000256" key="3">
    <source>
        <dbReference type="ARBA" id="ARBA00022475"/>
    </source>
</evidence>
<evidence type="ECO:0000256" key="7">
    <source>
        <dbReference type="SAM" id="Phobius"/>
    </source>
</evidence>
<proteinExistence type="predicted"/>
<gene>
    <name evidence="8" type="ORF">PIL02S_05736</name>
</gene>
<dbReference type="Pfam" id="PF03547">
    <property type="entry name" value="Mem_trans"/>
    <property type="match status" value="1"/>
</dbReference>
<keyword evidence="4 7" id="KW-0812">Transmembrane</keyword>
<feature type="transmembrane region" description="Helical" evidence="7">
    <location>
        <begin position="243"/>
        <end position="263"/>
    </location>
</feature>
<keyword evidence="3" id="KW-1003">Cell membrane</keyword>
<keyword evidence="2" id="KW-0813">Transport</keyword>
<feature type="transmembrane region" description="Helical" evidence="7">
    <location>
        <begin position="212"/>
        <end position="231"/>
    </location>
</feature>
<evidence type="ECO:0000256" key="2">
    <source>
        <dbReference type="ARBA" id="ARBA00022448"/>
    </source>
</evidence>
<evidence type="ECO:0000256" key="6">
    <source>
        <dbReference type="ARBA" id="ARBA00023136"/>
    </source>
</evidence>
<accession>A0A2W0CRK3</accession>
<organism evidence="8 9">
    <name type="scientific">Paenibacillus illinoisensis</name>
    <dbReference type="NCBI Taxonomy" id="59845"/>
    <lineage>
        <taxon>Bacteria</taxon>
        <taxon>Bacillati</taxon>
        <taxon>Bacillota</taxon>
        <taxon>Bacilli</taxon>
        <taxon>Bacillales</taxon>
        <taxon>Paenibacillaceae</taxon>
        <taxon>Paenibacillus</taxon>
    </lineage>
</organism>
<reference evidence="8 9" key="1">
    <citation type="submission" date="2018-01" db="EMBL/GenBank/DDBJ databases">
        <title>Genome sequence of the PGP bacterium Paenibacillus illinoisensis E3.</title>
        <authorList>
            <person name="Rolli E."/>
            <person name="Marasco R."/>
            <person name="Bessem C."/>
            <person name="Michoud G."/>
            <person name="Gaiarsa S."/>
            <person name="Borin S."/>
            <person name="Daffonchio D."/>
        </authorList>
    </citation>
    <scope>NUCLEOTIDE SEQUENCE [LARGE SCALE GENOMIC DNA]</scope>
    <source>
        <strain evidence="8 9">E3</strain>
    </source>
</reference>
<evidence type="ECO:0000313" key="9">
    <source>
        <dbReference type="Proteomes" id="UP000247459"/>
    </source>
</evidence>
<dbReference type="RefSeq" id="WP_095358287.1">
    <property type="nucleotide sequence ID" value="NZ_PRLG01000029.1"/>
</dbReference>
<evidence type="ECO:0000256" key="4">
    <source>
        <dbReference type="ARBA" id="ARBA00022692"/>
    </source>
</evidence>
<dbReference type="PANTHER" id="PTHR36838">
    <property type="entry name" value="AUXIN EFFLUX CARRIER FAMILY PROTEIN"/>
    <property type="match status" value="1"/>
</dbReference>
<dbReference type="EMBL" id="PRLG01000029">
    <property type="protein sequence ID" value="PYY26341.1"/>
    <property type="molecule type" value="Genomic_DNA"/>
</dbReference>
<comment type="caution">
    <text evidence="8">The sequence shown here is derived from an EMBL/GenBank/DDBJ whole genome shotgun (WGS) entry which is preliminary data.</text>
</comment>
<protein>
    <submittedName>
        <fullName evidence="8">Malate permease</fullName>
    </submittedName>
</protein>
<evidence type="ECO:0000256" key="5">
    <source>
        <dbReference type="ARBA" id="ARBA00022989"/>
    </source>
</evidence>
<dbReference type="GO" id="GO:0055085">
    <property type="term" value="P:transmembrane transport"/>
    <property type="evidence" value="ECO:0007669"/>
    <property type="project" value="InterPro"/>
</dbReference>